<dbReference type="OrthoDB" id="9793083at2"/>
<dbReference type="Pfam" id="PF12697">
    <property type="entry name" value="Abhydrolase_6"/>
    <property type="match status" value="1"/>
</dbReference>
<gene>
    <name evidence="1" type="primary">catD_2</name>
    <name evidence="1" type="ORF">OSB_24780</name>
</gene>
<keyword evidence="1" id="KW-0378">Hydrolase</keyword>
<accession>A0A0K0Y7R8</accession>
<reference evidence="1 2" key="1">
    <citation type="journal article" date="2015" name="Genome Announc.">
        <title>Closed Genome Sequence of Octadecabacter temperatus SB1, the First Mesophilic Species of the Genus Octadecabacter.</title>
        <authorList>
            <person name="Voget S."/>
            <person name="Billerbeck S."/>
            <person name="Simon M."/>
            <person name="Daniel R."/>
        </authorList>
    </citation>
    <scope>NUCLEOTIDE SEQUENCE [LARGE SCALE GENOMIC DNA]</scope>
    <source>
        <strain evidence="1 2">SB1</strain>
    </source>
</reference>
<dbReference type="GO" id="GO:0047570">
    <property type="term" value="F:3-oxoadipate enol-lactonase activity"/>
    <property type="evidence" value="ECO:0007669"/>
    <property type="project" value="UniProtKB-EC"/>
</dbReference>
<organism evidence="1 2">
    <name type="scientific">Octadecabacter temperatus</name>
    <dbReference type="NCBI Taxonomy" id="1458307"/>
    <lineage>
        <taxon>Bacteria</taxon>
        <taxon>Pseudomonadati</taxon>
        <taxon>Pseudomonadota</taxon>
        <taxon>Alphaproteobacteria</taxon>
        <taxon>Rhodobacterales</taxon>
        <taxon>Roseobacteraceae</taxon>
        <taxon>Octadecabacter</taxon>
    </lineage>
</organism>
<dbReference type="PANTHER" id="PTHR43194">
    <property type="entry name" value="HYDROLASE ALPHA/BETA FOLD FAMILY"/>
    <property type="match status" value="1"/>
</dbReference>
<protein>
    <submittedName>
        <fullName evidence="1">3-oxoadipate enol-lactonase 2</fullName>
        <ecNumber evidence="1">3.1.1.24</ecNumber>
    </submittedName>
</protein>
<sequence length="256" mass="27230">MTTHKIQAKGATLFAKVEGTGPTLVFAHCLGLDHQVWDGVVAQLPNYCCVRYDLRGHGQSDVPSGPYSMGTLISDAEAVCDTLELRDVVFVGLSVGGLVAQGLAVKRLDIARGMTLIGSAAKHGQPEPWHTRAKTVRDGGMPAIIPEMLERWNARESSAMLDEWLTQADAEGFAATCEAIAGTDFYTPTSGLRLPTLGLCGNFDKSTPPDLVRETTDLVPGSQFHLIRGAGHVAPVTHADDIAAKLGDFLTSIGHV</sequence>
<dbReference type="RefSeq" id="WP_049835263.1">
    <property type="nucleotide sequence ID" value="NZ_CP012160.1"/>
</dbReference>
<dbReference type="InterPro" id="IPR050228">
    <property type="entry name" value="Carboxylesterase_BioH"/>
</dbReference>
<dbReference type="EC" id="3.1.1.24" evidence="1"/>
<keyword evidence="2" id="KW-1185">Reference proteome</keyword>
<dbReference type="PANTHER" id="PTHR43194:SF2">
    <property type="entry name" value="PEROXISOMAL MEMBRANE PROTEIN LPX1"/>
    <property type="match status" value="1"/>
</dbReference>
<dbReference type="KEGG" id="otm:OSB_24780"/>
<dbReference type="AlphaFoldDB" id="A0A0K0Y7R8"/>
<dbReference type="STRING" id="1458307.OSB_24780"/>
<dbReference type="Proteomes" id="UP000067444">
    <property type="component" value="Chromosome"/>
</dbReference>
<proteinExistence type="predicted"/>
<dbReference type="SUPFAM" id="SSF53474">
    <property type="entry name" value="alpha/beta-Hydrolases"/>
    <property type="match status" value="1"/>
</dbReference>
<evidence type="ECO:0000313" key="1">
    <source>
        <dbReference type="EMBL" id="AKS47013.1"/>
    </source>
</evidence>
<dbReference type="InterPro" id="IPR029058">
    <property type="entry name" value="AB_hydrolase_fold"/>
</dbReference>
<dbReference type="PATRIC" id="fig|1458307.3.peg.2500"/>
<evidence type="ECO:0000313" key="2">
    <source>
        <dbReference type="Proteomes" id="UP000067444"/>
    </source>
</evidence>
<dbReference type="EMBL" id="CP012160">
    <property type="protein sequence ID" value="AKS47013.1"/>
    <property type="molecule type" value="Genomic_DNA"/>
</dbReference>
<dbReference type="InterPro" id="IPR000073">
    <property type="entry name" value="AB_hydrolase_1"/>
</dbReference>
<name>A0A0K0Y7R8_9RHOB</name>
<dbReference type="Gene3D" id="3.40.50.1820">
    <property type="entry name" value="alpha/beta hydrolase"/>
    <property type="match status" value="1"/>
</dbReference>